<evidence type="ECO:0000256" key="4">
    <source>
        <dbReference type="SAM" id="Coils"/>
    </source>
</evidence>
<feature type="domain" description="RING-type" evidence="5">
    <location>
        <begin position="6"/>
        <end position="56"/>
    </location>
</feature>
<evidence type="ECO:0000259" key="5">
    <source>
        <dbReference type="Pfam" id="PF14634"/>
    </source>
</evidence>
<evidence type="ECO:0000313" key="6">
    <source>
        <dbReference type="EMBL" id="KAH7376180.1"/>
    </source>
</evidence>
<dbReference type="GO" id="GO:0061630">
    <property type="term" value="F:ubiquitin protein ligase activity"/>
    <property type="evidence" value="ECO:0007669"/>
    <property type="project" value="InterPro"/>
</dbReference>
<evidence type="ECO:0000256" key="1">
    <source>
        <dbReference type="ARBA" id="ARBA00022723"/>
    </source>
</evidence>
<evidence type="ECO:0000313" key="7">
    <source>
        <dbReference type="Proteomes" id="UP000813385"/>
    </source>
</evidence>
<dbReference type="OrthoDB" id="441210at2759"/>
<dbReference type="EMBL" id="JAGPXD010000001">
    <property type="protein sequence ID" value="KAH7376180.1"/>
    <property type="molecule type" value="Genomic_DNA"/>
</dbReference>
<dbReference type="Proteomes" id="UP000813385">
    <property type="component" value="Unassembled WGS sequence"/>
</dbReference>
<keyword evidence="4" id="KW-0175">Coiled coil</keyword>
<dbReference type="InterPro" id="IPR017907">
    <property type="entry name" value="Znf_RING_CS"/>
</dbReference>
<name>A0A8K0TQF1_9PEZI</name>
<keyword evidence="1" id="KW-0479">Metal-binding</keyword>
<reference evidence="6" key="1">
    <citation type="journal article" date="2021" name="Nat. Commun.">
        <title>Genetic determinants of endophytism in the Arabidopsis root mycobiome.</title>
        <authorList>
            <person name="Mesny F."/>
            <person name="Miyauchi S."/>
            <person name="Thiergart T."/>
            <person name="Pickel B."/>
            <person name="Atanasova L."/>
            <person name="Karlsson M."/>
            <person name="Huettel B."/>
            <person name="Barry K.W."/>
            <person name="Haridas S."/>
            <person name="Chen C."/>
            <person name="Bauer D."/>
            <person name="Andreopoulos W."/>
            <person name="Pangilinan J."/>
            <person name="LaButti K."/>
            <person name="Riley R."/>
            <person name="Lipzen A."/>
            <person name="Clum A."/>
            <person name="Drula E."/>
            <person name="Henrissat B."/>
            <person name="Kohler A."/>
            <person name="Grigoriev I.V."/>
            <person name="Martin F.M."/>
            <person name="Hacquard S."/>
        </authorList>
    </citation>
    <scope>NUCLEOTIDE SEQUENCE</scope>
    <source>
        <strain evidence="6">MPI-CAGE-AT-0016</strain>
    </source>
</reference>
<dbReference type="InterPro" id="IPR013083">
    <property type="entry name" value="Znf_RING/FYVE/PHD"/>
</dbReference>
<keyword evidence="7" id="KW-1185">Reference proteome</keyword>
<dbReference type="PANTHER" id="PTHR14305">
    <property type="entry name" value="E3 UBIQUITIN-PROTEIN LIGASE CCNB1IP1"/>
    <property type="match status" value="1"/>
</dbReference>
<dbReference type="PANTHER" id="PTHR14305:SF0">
    <property type="entry name" value="E3 UBIQUITIN-PROTEIN LIGASE CCNB1IP1"/>
    <property type="match status" value="1"/>
</dbReference>
<organism evidence="6 7">
    <name type="scientific">Plectosphaerella cucumerina</name>
    <dbReference type="NCBI Taxonomy" id="40658"/>
    <lineage>
        <taxon>Eukaryota</taxon>
        <taxon>Fungi</taxon>
        <taxon>Dikarya</taxon>
        <taxon>Ascomycota</taxon>
        <taxon>Pezizomycotina</taxon>
        <taxon>Sordariomycetes</taxon>
        <taxon>Hypocreomycetidae</taxon>
        <taxon>Glomerellales</taxon>
        <taxon>Plectosphaerellaceae</taxon>
        <taxon>Plectosphaerella</taxon>
    </lineage>
</organism>
<comment type="caution">
    <text evidence="6">The sequence shown here is derived from an EMBL/GenBank/DDBJ whole genome shotgun (WGS) entry which is preliminary data.</text>
</comment>
<proteinExistence type="predicted"/>
<dbReference type="PROSITE" id="PS00518">
    <property type="entry name" value="ZF_RING_1"/>
    <property type="match status" value="1"/>
</dbReference>
<sequence length="360" mass="40561">MEHTLKCNVLKCRKELGDRALVTTCSHIFCLECAHQSGMVAGSANPDRRTTCTACNGDLSKPDDAVIAVLDPSEDYKTSVLSGLSPNIIMECAGRALSFWAYQTTQEIVYQRYLEKNLTEKFKSLDMQLEKTISEANAEIDNMQNQVKESRAEYEKMRRRFDELAKAYKEKTRLLAESQERYDRIKRKAELGQMQVAASNEIDAQLGVQSHVGISPQRTNGQGFYEQQASTGPSIMRQQPIAGHGNPGGPPAPQRGYAVFPNMDMAWRGQGQGQPQANSAHRRHRPDPHAAAHWEYARFGIEHGPQSRRNHSIVRDREVGTLVSALEWQPSWSGIQMDQEERHHCYWGDCASGGFFDDFL</sequence>
<dbReference type="InterPro" id="IPR001841">
    <property type="entry name" value="Znf_RING"/>
</dbReference>
<accession>A0A8K0TQF1</accession>
<dbReference type="AlphaFoldDB" id="A0A8K0TQF1"/>
<dbReference type="GO" id="GO:0007131">
    <property type="term" value="P:reciprocal meiotic recombination"/>
    <property type="evidence" value="ECO:0007669"/>
    <property type="project" value="InterPro"/>
</dbReference>
<dbReference type="Gene3D" id="3.30.40.10">
    <property type="entry name" value="Zinc/RING finger domain, C3HC4 (zinc finger)"/>
    <property type="match status" value="1"/>
</dbReference>
<keyword evidence="3" id="KW-0862">Zinc</keyword>
<dbReference type="SUPFAM" id="SSF57850">
    <property type="entry name" value="RING/U-box"/>
    <property type="match status" value="1"/>
</dbReference>
<dbReference type="Pfam" id="PF14634">
    <property type="entry name" value="zf-RING_5"/>
    <property type="match status" value="1"/>
</dbReference>
<protein>
    <recommendedName>
        <fullName evidence="5">RING-type domain-containing protein</fullName>
    </recommendedName>
</protein>
<dbReference type="GO" id="GO:0008270">
    <property type="term" value="F:zinc ion binding"/>
    <property type="evidence" value="ECO:0007669"/>
    <property type="project" value="UniProtKB-KW"/>
</dbReference>
<evidence type="ECO:0000256" key="2">
    <source>
        <dbReference type="ARBA" id="ARBA00022771"/>
    </source>
</evidence>
<evidence type="ECO:0000256" key="3">
    <source>
        <dbReference type="ARBA" id="ARBA00022833"/>
    </source>
</evidence>
<gene>
    <name evidence="6" type="ORF">B0T11DRAFT_314555</name>
</gene>
<keyword evidence="2" id="KW-0863">Zinc-finger</keyword>
<dbReference type="GO" id="GO:0000795">
    <property type="term" value="C:synaptonemal complex"/>
    <property type="evidence" value="ECO:0007669"/>
    <property type="project" value="InterPro"/>
</dbReference>
<dbReference type="InterPro" id="IPR042448">
    <property type="entry name" value="CCNB1IP1"/>
</dbReference>
<feature type="coiled-coil region" evidence="4">
    <location>
        <begin position="126"/>
        <end position="188"/>
    </location>
</feature>